<evidence type="ECO:0000313" key="3">
    <source>
        <dbReference type="Proteomes" id="UP000004959"/>
    </source>
</evidence>
<feature type="region of interest" description="Disordered" evidence="1">
    <location>
        <begin position="38"/>
        <end position="62"/>
    </location>
</feature>
<keyword evidence="3" id="KW-1185">Reference proteome</keyword>
<evidence type="ECO:0000256" key="1">
    <source>
        <dbReference type="SAM" id="MobiDB-lite"/>
    </source>
</evidence>
<dbReference type="HOGENOM" id="CLU_2899733_0_0_9"/>
<dbReference type="AlphaFoldDB" id="G9WEX5"/>
<proteinExistence type="predicted"/>
<dbReference type="Proteomes" id="UP000004959">
    <property type="component" value="Chromosome"/>
</dbReference>
<gene>
    <name evidence="2" type="ORF">OKIT_0414</name>
</gene>
<evidence type="ECO:0000313" key="2">
    <source>
        <dbReference type="EMBL" id="EHN58535.1"/>
    </source>
</evidence>
<dbReference type="EMBL" id="AFVZ01000001">
    <property type="protein sequence ID" value="EHN58535.1"/>
    <property type="molecule type" value="Genomic_DNA"/>
</dbReference>
<protein>
    <submittedName>
        <fullName evidence="2">Uncharacterized protein</fullName>
    </submittedName>
</protein>
<feature type="compositionally biased region" description="Polar residues" evidence="1">
    <location>
        <begin position="51"/>
        <end position="62"/>
    </location>
</feature>
<organism evidence="2 3">
    <name type="scientific">Oenococcus kitaharae DSM 17330</name>
    <dbReference type="NCBI Taxonomy" id="1045004"/>
    <lineage>
        <taxon>Bacteria</taxon>
        <taxon>Bacillati</taxon>
        <taxon>Bacillota</taxon>
        <taxon>Bacilli</taxon>
        <taxon>Lactobacillales</taxon>
        <taxon>Lactobacillaceae</taxon>
        <taxon>Oenococcus</taxon>
    </lineage>
</organism>
<sequence length="62" mass="7126">MYRDSKFLRPIALTRYFETFPLLLNIFLSDNLSNDISENNGVNSKQKEVRNGSTNTITQSVN</sequence>
<accession>G9WEX5</accession>
<name>G9WEX5_9LACO</name>
<comment type="caution">
    <text evidence="2">The sequence shown here is derived from an EMBL/GenBank/DDBJ whole genome shotgun (WGS) entry which is preliminary data.</text>
</comment>
<reference evidence="2 3" key="1">
    <citation type="journal article" date="2012" name="PLoS ONE">
        <title>Functional divergence in the genus oenococcus as predicted by genome sequencing of the newly-described species, Oenococcus kitaharae.</title>
        <authorList>
            <person name="Borneman A.R."/>
            <person name="McCarthy J.M."/>
            <person name="Chambers P.J."/>
            <person name="Bartowsky E.J."/>
        </authorList>
    </citation>
    <scope>NUCLEOTIDE SEQUENCE [LARGE SCALE GENOMIC DNA]</scope>
    <source>
        <strain evidence="3">DSM17330</strain>
    </source>
</reference>